<protein>
    <recommendedName>
        <fullName evidence="9">Transcription factor</fullName>
        <shortName evidence="9">bHLH transcription factor</shortName>
    </recommendedName>
    <alternativeName>
        <fullName evidence="9">Basic helix-loop-helix protein</fullName>
    </alternativeName>
</protein>
<keyword evidence="14" id="KW-1185">Reference proteome</keyword>
<dbReference type="PROSITE" id="PS50966">
    <property type="entry name" value="ZF_SWIM"/>
    <property type="match status" value="1"/>
</dbReference>
<dbReference type="InterPro" id="IPR036638">
    <property type="entry name" value="HLH_DNA-bd_sf"/>
</dbReference>
<keyword evidence="5 9" id="KW-0805">Transcription regulation</keyword>
<comment type="caution">
    <text evidence="13">The sequence shown here is derived from an EMBL/GenBank/DDBJ whole genome shotgun (WGS) entry which is preliminary data.</text>
</comment>
<evidence type="ECO:0000256" key="8">
    <source>
        <dbReference type="PROSITE-ProRule" id="PRU00325"/>
    </source>
</evidence>
<proteinExistence type="predicted"/>
<feature type="region of interest" description="Disordered" evidence="10">
    <location>
        <begin position="1362"/>
        <end position="1386"/>
    </location>
</feature>
<dbReference type="SMART" id="SM00353">
    <property type="entry name" value="HLH"/>
    <property type="match status" value="1"/>
</dbReference>
<dbReference type="Proteomes" id="UP000436088">
    <property type="component" value="Unassembled WGS sequence"/>
</dbReference>
<feature type="domain" description="SWIM-type" evidence="12">
    <location>
        <begin position="858"/>
        <end position="890"/>
    </location>
</feature>
<evidence type="ECO:0000256" key="10">
    <source>
        <dbReference type="SAM" id="MobiDB-lite"/>
    </source>
</evidence>
<evidence type="ECO:0000256" key="4">
    <source>
        <dbReference type="ARBA" id="ARBA00022833"/>
    </source>
</evidence>
<sequence>MASGRPWRSPWHPGDLGGRHGIRATLEVAMASGRPWRSPWHPGDLCVLQRNRSPCNQHGTWECMGEGMHGVGMHGGGINMGCGNAWGRGCMGRGNAWGGNAWGGDGALDVGMHGVGMHGGGDGALDVGTVHGYARRTVGHGGRHGRHGVSATKACMRCIIAHSSVAACMRCIIAHSSEIPAPVAIDSKKETRQEKKVKEEGIKTYDAVPLEEDDDIGTMVGLHESTNIAVIELFVDVRNICDVPGSSRGVAQNPSEMALYSQFEEPTYRFPNSFMALLESVNEVGGTSTAAEYETRNIPELVVDIDAENRWGEIHDDSSEDEETEEPVLGGDENIFGGGAIDEVPTPYEATPHMYEIDYDAMRAPEFPDMPHLPPYQMTESFDNSGEFSVGVQFRGKNEATLAIKEYCIKCHVDVHVAESNQKTLYAKCVKYGPECKWKIRVSKNQRHDVWVITRYNGSHTCLRNSIEQDHRLLDSDVICEYVKAMVEKDPRISCSVLAASIRSQFGYQVKYGKVWNAKMKAMKLTYGDWDTSYNELPHLLQAMKRFIPGTIVKSQTMPAYDEEGQLMPGKKIFHRLFWAFKACIEGFPFCKRMIQVDGTWLYGQYRHVLLMAVAQDGERNIFPIAFAIVEGETTEAWDFFLTNLRQYVVREDGVCLISDRGTGILAAIERPGSRWIPPYAYPTFCIRHIGKNSIDQFHNAHIRSEIVSMGYELRRPNFDKRLENLKVFYDDQRVWKWASKIPREKWSQAYDEGRRYRHMTTNLVEAINSVLKGTRHLPIASVVKETYFRLGKVWSDKGKEIESLINRGKTWAPTVVESMEANERLATSMVVHNFDRVGHTFVVSCIRRNVGGEDQTFRVDLRHKWCDCGRFQAWKYPCAHAVAACMYAGVSAYTYVDECFHLRRILNVYSYVFRQIPNESYWPKKDHDEWLPNPMLRRSPKGRPESTRIHTSMDFHAIERGQAKRWGEPLARMARMSPRLATSHGENARMARMHGENHWLVWLVCMGRTIGSYVPVCRLDCMASYKIAWIAWRPMAITVEFTPFQQLIWDVHHILKKKIREPLPFTFPFFFVSLSAMEELIISPASSSSLVYFTQETSTHSTIQQCLQFVVQSQLNWWTYAILWQTSNDEHGRLFLSWGDGYFHGTKDASPACLGSDRSKVMKGIKALIGDNNNEFDVSMINGCGVSDAEWFHVMSLTRTFPAGEGIPGKALSTGSLVWLTGAHATPFYNCERAIEAQMHGIETLVCIPTSCGVVELGSMEMISENWGLVQQVKSLFGSDPIGLVVPKQSGQFPDVNISFADIGIVSGVEEEDASPDNETKQEIPNNRTKKFSTKTGQSSYVDSEHSDCDRPLLLATSHMEKRNSKKRGRKPGLGRETPLNHVEAERQRREKLNHMFYALRAVVPNVSRMDKASLLSDAVSYINELKSKIDELESQLQKECKKLKVETAEGMDNQSTTTSASPNNSSASPATRGSVGLDFNIKIIGKYAMIRVQSENVNCPAARLMVALRDLEFMIHHASISCVNEITLQDILVAVPDKLRNEQGLKSALLKRLDQ</sequence>
<dbReference type="CDD" id="cd11449">
    <property type="entry name" value="bHLH_AtAIB_like"/>
    <property type="match status" value="1"/>
</dbReference>
<dbReference type="GO" id="GO:0005634">
    <property type="term" value="C:nucleus"/>
    <property type="evidence" value="ECO:0007669"/>
    <property type="project" value="UniProtKB-SubCell"/>
</dbReference>
<feature type="compositionally biased region" description="Low complexity" evidence="10">
    <location>
        <begin position="1457"/>
        <end position="1473"/>
    </location>
</feature>
<dbReference type="Pfam" id="PF14215">
    <property type="entry name" value="bHLH-MYC_N"/>
    <property type="match status" value="1"/>
</dbReference>
<dbReference type="SUPFAM" id="SSF47459">
    <property type="entry name" value="HLH, helix-loop-helix DNA-binding domain"/>
    <property type="match status" value="1"/>
</dbReference>
<feature type="compositionally biased region" description="Basic residues" evidence="10">
    <location>
        <begin position="1365"/>
        <end position="1374"/>
    </location>
</feature>
<feature type="region of interest" description="Disordered" evidence="10">
    <location>
        <begin position="1449"/>
        <end position="1473"/>
    </location>
</feature>
<evidence type="ECO:0000256" key="6">
    <source>
        <dbReference type="ARBA" id="ARBA00023163"/>
    </source>
</evidence>
<evidence type="ECO:0000256" key="5">
    <source>
        <dbReference type="ARBA" id="ARBA00023015"/>
    </source>
</evidence>
<dbReference type="InterPro" id="IPR025610">
    <property type="entry name" value="MYC/MYB_N"/>
</dbReference>
<dbReference type="InterPro" id="IPR004332">
    <property type="entry name" value="Transposase_MuDR"/>
</dbReference>
<evidence type="ECO:0000256" key="2">
    <source>
        <dbReference type="ARBA" id="ARBA00022723"/>
    </source>
</evidence>
<dbReference type="InterPro" id="IPR018289">
    <property type="entry name" value="MULE_transposase_dom"/>
</dbReference>
<dbReference type="Pfam" id="PF04434">
    <property type="entry name" value="SWIM"/>
    <property type="match status" value="1"/>
</dbReference>
<dbReference type="Pfam" id="PF00010">
    <property type="entry name" value="HLH"/>
    <property type="match status" value="1"/>
</dbReference>
<dbReference type="Gene3D" id="4.10.280.10">
    <property type="entry name" value="Helix-loop-helix DNA-binding domain"/>
    <property type="match status" value="1"/>
</dbReference>
<dbReference type="GO" id="GO:0008270">
    <property type="term" value="F:zinc ion binding"/>
    <property type="evidence" value="ECO:0007669"/>
    <property type="project" value="UniProtKB-KW"/>
</dbReference>
<evidence type="ECO:0000256" key="1">
    <source>
        <dbReference type="ARBA" id="ARBA00004123"/>
    </source>
</evidence>
<feature type="domain" description="BHLH" evidence="11">
    <location>
        <begin position="1378"/>
        <end position="1427"/>
    </location>
</feature>
<keyword evidence="4" id="KW-0862">Zinc</keyword>
<dbReference type="PROSITE" id="PS50888">
    <property type="entry name" value="BHLH"/>
    <property type="match status" value="1"/>
</dbReference>
<feature type="region of interest" description="Disordered" evidence="10">
    <location>
        <begin position="1310"/>
        <end position="1347"/>
    </location>
</feature>
<feature type="region of interest" description="Disordered" evidence="10">
    <location>
        <begin position="315"/>
        <end position="336"/>
    </location>
</feature>
<dbReference type="PANTHER" id="PTHR11514:SF40">
    <property type="entry name" value="TRANSCRIPTION FACTOR BHLH14"/>
    <property type="match status" value="1"/>
</dbReference>
<dbReference type="EMBL" id="VEPZ02001705">
    <property type="protein sequence ID" value="KAE8662441.1"/>
    <property type="molecule type" value="Genomic_DNA"/>
</dbReference>
<dbReference type="InterPro" id="IPR007527">
    <property type="entry name" value="Znf_SWIM"/>
</dbReference>
<dbReference type="Pfam" id="PF03108">
    <property type="entry name" value="DBD_Tnp_Mut"/>
    <property type="match status" value="1"/>
</dbReference>
<dbReference type="Pfam" id="PF10551">
    <property type="entry name" value="MULE"/>
    <property type="match status" value="1"/>
</dbReference>
<reference evidence="13" key="1">
    <citation type="submission" date="2019-09" db="EMBL/GenBank/DDBJ databases">
        <title>Draft genome information of white flower Hibiscus syriacus.</title>
        <authorList>
            <person name="Kim Y.-M."/>
        </authorList>
    </citation>
    <scope>NUCLEOTIDE SEQUENCE [LARGE SCALE GENOMIC DNA]</scope>
    <source>
        <strain evidence="13">YM2019G1</strain>
    </source>
</reference>
<dbReference type="InterPro" id="IPR006564">
    <property type="entry name" value="Znf_PMZ"/>
</dbReference>
<organism evidence="13 14">
    <name type="scientific">Hibiscus syriacus</name>
    <name type="common">Rose of Sharon</name>
    <dbReference type="NCBI Taxonomy" id="106335"/>
    <lineage>
        <taxon>Eukaryota</taxon>
        <taxon>Viridiplantae</taxon>
        <taxon>Streptophyta</taxon>
        <taxon>Embryophyta</taxon>
        <taxon>Tracheophyta</taxon>
        <taxon>Spermatophyta</taxon>
        <taxon>Magnoliopsida</taxon>
        <taxon>eudicotyledons</taxon>
        <taxon>Gunneridae</taxon>
        <taxon>Pentapetalae</taxon>
        <taxon>rosids</taxon>
        <taxon>malvids</taxon>
        <taxon>Malvales</taxon>
        <taxon>Malvaceae</taxon>
        <taxon>Malvoideae</taxon>
        <taxon>Hibiscus</taxon>
    </lineage>
</organism>
<keyword evidence="3 8" id="KW-0863">Zinc-finger</keyword>
<comment type="subcellular location">
    <subcellularLocation>
        <location evidence="1 9">Nucleus</location>
    </subcellularLocation>
</comment>
<keyword evidence="7 9" id="KW-0539">Nucleus</keyword>
<dbReference type="GO" id="GO:0046983">
    <property type="term" value="F:protein dimerization activity"/>
    <property type="evidence" value="ECO:0007669"/>
    <property type="project" value="InterPro"/>
</dbReference>
<dbReference type="InterPro" id="IPR045084">
    <property type="entry name" value="AIB/MYC-like"/>
</dbReference>
<evidence type="ECO:0000313" key="13">
    <source>
        <dbReference type="EMBL" id="KAE8662441.1"/>
    </source>
</evidence>
<evidence type="ECO:0000313" key="14">
    <source>
        <dbReference type="Proteomes" id="UP000436088"/>
    </source>
</evidence>
<dbReference type="InterPro" id="IPR011598">
    <property type="entry name" value="bHLH_dom"/>
</dbReference>
<dbReference type="SMART" id="SM00575">
    <property type="entry name" value="ZnF_PMZ"/>
    <property type="match status" value="1"/>
</dbReference>
<gene>
    <name evidence="13" type="ORF">F3Y22_tig00113337pilonHSYRG00070</name>
</gene>
<evidence type="ECO:0000259" key="11">
    <source>
        <dbReference type="PROSITE" id="PS50888"/>
    </source>
</evidence>
<name>A0A6A2WQW1_HIBSY</name>
<evidence type="ECO:0000256" key="7">
    <source>
        <dbReference type="ARBA" id="ARBA00023242"/>
    </source>
</evidence>
<dbReference type="PANTHER" id="PTHR11514">
    <property type="entry name" value="MYC"/>
    <property type="match status" value="1"/>
</dbReference>
<evidence type="ECO:0000259" key="12">
    <source>
        <dbReference type="PROSITE" id="PS50966"/>
    </source>
</evidence>
<dbReference type="GO" id="GO:0000976">
    <property type="term" value="F:transcription cis-regulatory region binding"/>
    <property type="evidence" value="ECO:0007669"/>
    <property type="project" value="TreeGrafter"/>
</dbReference>
<accession>A0A6A2WQW1</accession>
<evidence type="ECO:0000256" key="9">
    <source>
        <dbReference type="RuleBase" id="RU369104"/>
    </source>
</evidence>
<evidence type="ECO:0000256" key="3">
    <source>
        <dbReference type="ARBA" id="ARBA00022771"/>
    </source>
</evidence>
<dbReference type="GO" id="GO:0003700">
    <property type="term" value="F:DNA-binding transcription factor activity"/>
    <property type="evidence" value="ECO:0007669"/>
    <property type="project" value="InterPro"/>
</dbReference>
<keyword evidence="2" id="KW-0479">Metal-binding</keyword>
<keyword evidence="6 9" id="KW-0804">Transcription</keyword>